<evidence type="ECO:0000313" key="12">
    <source>
        <dbReference type="EMBL" id="KDR15720.1"/>
    </source>
</evidence>
<dbReference type="eggNOG" id="ENOG502S7TC">
    <property type="taxonomic scope" value="Eukaryota"/>
</dbReference>
<feature type="compositionally biased region" description="Polar residues" evidence="11">
    <location>
        <begin position="176"/>
        <end position="186"/>
    </location>
</feature>
<dbReference type="AlphaFoldDB" id="A0A067RAR3"/>
<dbReference type="EMBL" id="KK852818">
    <property type="protein sequence ID" value="KDR15720.1"/>
    <property type="molecule type" value="Genomic_DNA"/>
</dbReference>
<dbReference type="OMA" id="GANDFHQ"/>
<dbReference type="GO" id="GO:0005634">
    <property type="term" value="C:nucleus"/>
    <property type="evidence" value="ECO:0007669"/>
    <property type="project" value="UniProtKB-SubCell"/>
</dbReference>
<evidence type="ECO:0000256" key="3">
    <source>
        <dbReference type="ARBA" id="ARBA00004186"/>
    </source>
</evidence>
<evidence type="ECO:0000256" key="4">
    <source>
        <dbReference type="ARBA" id="ARBA00005344"/>
    </source>
</evidence>
<sequence>MNFSGNRIVKQPPGGDCHDLFGAEFKGSPCHHRVLKPPGGGSSDIFGNVEAVEQSPRRVRSKQYLQSSVFAANGVCEPTGTPRSKPGNDSHSRLFGPVESRPQCTPKNRMKSNIPFGLVGAASDPQESAPRVRRNPVTGDGVPSSDCIVRRSVRKRDGNPVTGDGYTAGNDEKDSPSTPATTTTNGKGSGDIRRNRVPPGGYSSGLW</sequence>
<dbReference type="Proteomes" id="UP000027135">
    <property type="component" value="Unassembled WGS sequence"/>
</dbReference>
<evidence type="ECO:0000256" key="10">
    <source>
        <dbReference type="ARBA" id="ARBA00023242"/>
    </source>
</evidence>
<feature type="region of interest" description="Disordered" evidence="11">
    <location>
        <begin position="74"/>
        <end position="207"/>
    </location>
</feature>
<evidence type="ECO:0000256" key="7">
    <source>
        <dbReference type="ARBA" id="ARBA00022553"/>
    </source>
</evidence>
<dbReference type="Pfam" id="PF17054">
    <property type="entry name" value="JUPITER"/>
    <property type="match status" value="1"/>
</dbReference>
<evidence type="ECO:0000256" key="9">
    <source>
        <dbReference type="ARBA" id="ARBA00023212"/>
    </source>
</evidence>
<dbReference type="InParanoid" id="A0A067RAR3"/>
<dbReference type="FunCoup" id="A0A067RAR3">
    <property type="interactions" value="117"/>
</dbReference>
<evidence type="ECO:0000256" key="5">
    <source>
        <dbReference type="ARBA" id="ARBA00021471"/>
    </source>
</evidence>
<evidence type="ECO:0000256" key="11">
    <source>
        <dbReference type="SAM" id="MobiDB-lite"/>
    </source>
</evidence>
<proteinExistence type="inferred from homology"/>
<dbReference type="PANTHER" id="PTHR34930:SF2">
    <property type="entry name" value="MICROTUBULE-ASSOCIATED PROTEIN JUPITER"/>
    <property type="match status" value="1"/>
</dbReference>
<keyword evidence="8" id="KW-0493">Microtubule</keyword>
<dbReference type="GO" id="GO:0005874">
    <property type="term" value="C:microtubule"/>
    <property type="evidence" value="ECO:0007669"/>
    <property type="project" value="UniProtKB-KW"/>
</dbReference>
<keyword evidence="6" id="KW-0963">Cytoplasm</keyword>
<evidence type="ECO:0000313" key="13">
    <source>
        <dbReference type="Proteomes" id="UP000027135"/>
    </source>
</evidence>
<evidence type="ECO:0000256" key="6">
    <source>
        <dbReference type="ARBA" id="ARBA00022490"/>
    </source>
</evidence>
<dbReference type="OrthoDB" id="6367565at2759"/>
<gene>
    <name evidence="12" type="ORF">L798_09798</name>
</gene>
<organism evidence="12 13">
    <name type="scientific">Zootermopsis nevadensis</name>
    <name type="common">Dampwood termite</name>
    <dbReference type="NCBI Taxonomy" id="136037"/>
    <lineage>
        <taxon>Eukaryota</taxon>
        <taxon>Metazoa</taxon>
        <taxon>Ecdysozoa</taxon>
        <taxon>Arthropoda</taxon>
        <taxon>Hexapoda</taxon>
        <taxon>Insecta</taxon>
        <taxon>Pterygota</taxon>
        <taxon>Neoptera</taxon>
        <taxon>Polyneoptera</taxon>
        <taxon>Dictyoptera</taxon>
        <taxon>Blattodea</taxon>
        <taxon>Blattoidea</taxon>
        <taxon>Termitoidae</taxon>
        <taxon>Termopsidae</taxon>
        <taxon>Zootermopsis</taxon>
    </lineage>
</organism>
<keyword evidence="13" id="KW-1185">Reference proteome</keyword>
<protein>
    <recommendedName>
        <fullName evidence="5">Microtubule-associated protein Jupiter</fullName>
    </recommendedName>
</protein>
<comment type="subcellular location">
    <subcellularLocation>
        <location evidence="3">Cytoplasm</location>
        <location evidence="3">Cytoskeleton</location>
        <location evidence="3">Spindle</location>
    </subcellularLocation>
    <subcellularLocation>
        <location evidence="2">Nucleus</location>
    </subcellularLocation>
</comment>
<keyword evidence="7" id="KW-0597">Phosphoprotein</keyword>
<keyword evidence="10" id="KW-0539">Nucleus</keyword>
<dbReference type="InterPro" id="IPR033335">
    <property type="entry name" value="JUPITER"/>
</dbReference>
<name>A0A067RAR3_ZOONE</name>
<keyword evidence="9" id="KW-0206">Cytoskeleton</keyword>
<evidence type="ECO:0000256" key="2">
    <source>
        <dbReference type="ARBA" id="ARBA00004123"/>
    </source>
</evidence>
<evidence type="ECO:0000256" key="8">
    <source>
        <dbReference type="ARBA" id="ARBA00022701"/>
    </source>
</evidence>
<comment type="function">
    <text evidence="1">Binds to all microtubule populations.</text>
</comment>
<dbReference type="PANTHER" id="PTHR34930">
    <property type="entry name" value="GEO05313P1"/>
    <property type="match status" value="1"/>
</dbReference>
<dbReference type="STRING" id="136037.A0A067RAR3"/>
<comment type="similarity">
    <text evidence="4">Belongs to the MAP Jupiter family.</text>
</comment>
<dbReference type="GO" id="GO:0005819">
    <property type="term" value="C:spindle"/>
    <property type="evidence" value="ECO:0007669"/>
    <property type="project" value="UniProtKB-SubCell"/>
</dbReference>
<reference evidence="12 13" key="1">
    <citation type="journal article" date="2014" name="Nat. Commun.">
        <title>Molecular traces of alternative social organization in a termite genome.</title>
        <authorList>
            <person name="Terrapon N."/>
            <person name="Li C."/>
            <person name="Robertson H.M."/>
            <person name="Ji L."/>
            <person name="Meng X."/>
            <person name="Booth W."/>
            <person name="Chen Z."/>
            <person name="Childers C.P."/>
            <person name="Glastad K.M."/>
            <person name="Gokhale K."/>
            <person name="Gowin J."/>
            <person name="Gronenberg W."/>
            <person name="Hermansen R.A."/>
            <person name="Hu H."/>
            <person name="Hunt B.G."/>
            <person name="Huylmans A.K."/>
            <person name="Khalil S.M."/>
            <person name="Mitchell R.D."/>
            <person name="Munoz-Torres M.C."/>
            <person name="Mustard J.A."/>
            <person name="Pan H."/>
            <person name="Reese J.T."/>
            <person name="Scharf M.E."/>
            <person name="Sun F."/>
            <person name="Vogel H."/>
            <person name="Xiao J."/>
            <person name="Yang W."/>
            <person name="Yang Z."/>
            <person name="Yang Z."/>
            <person name="Zhou J."/>
            <person name="Zhu J."/>
            <person name="Brent C.S."/>
            <person name="Elsik C.G."/>
            <person name="Goodisman M.A."/>
            <person name="Liberles D.A."/>
            <person name="Roe R.M."/>
            <person name="Vargo E.L."/>
            <person name="Vilcinskas A."/>
            <person name="Wang J."/>
            <person name="Bornberg-Bauer E."/>
            <person name="Korb J."/>
            <person name="Zhang G."/>
            <person name="Liebig J."/>
        </authorList>
    </citation>
    <scope>NUCLEOTIDE SEQUENCE [LARGE SCALE GENOMIC DNA]</scope>
    <source>
        <tissue evidence="12">Whole organism</tissue>
    </source>
</reference>
<accession>A0A067RAR3</accession>
<evidence type="ECO:0000256" key="1">
    <source>
        <dbReference type="ARBA" id="ARBA00003805"/>
    </source>
</evidence>